<sequence length="104" mass="11481">MRSSEKSSAFFFLRSDIKKKRSDFHRRLSPGDRSTVAVGEISFFPLSAPNALPDRRKNRPIGCTRRLHLCKERGECSGACAPGPRIDVDGLRMEIGGNAASFQG</sequence>
<gene>
    <name evidence="1" type="ORF">EVAR_43872_1</name>
</gene>
<evidence type="ECO:0000313" key="1">
    <source>
        <dbReference type="EMBL" id="GBP52671.1"/>
    </source>
</evidence>
<accession>A0A4C1WN17</accession>
<dbReference type="Proteomes" id="UP000299102">
    <property type="component" value="Unassembled WGS sequence"/>
</dbReference>
<organism evidence="1 2">
    <name type="scientific">Eumeta variegata</name>
    <name type="common">Bagworm moth</name>
    <name type="synonym">Eumeta japonica</name>
    <dbReference type="NCBI Taxonomy" id="151549"/>
    <lineage>
        <taxon>Eukaryota</taxon>
        <taxon>Metazoa</taxon>
        <taxon>Ecdysozoa</taxon>
        <taxon>Arthropoda</taxon>
        <taxon>Hexapoda</taxon>
        <taxon>Insecta</taxon>
        <taxon>Pterygota</taxon>
        <taxon>Neoptera</taxon>
        <taxon>Endopterygota</taxon>
        <taxon>Lepidoptera</taxon>
        <taxon>Glossata</taxon>
        <taxon>Ditrysia</taxon>
        <taxon>Tineoidea</taxon>
        <taxon>Psychidae</taxon>
        <taxon>Oiketicinae</taxon>
        <taxon>Eumeta</taxon>
    </lineage>
</organism>
<comment type="caution">
    <text evidence="1">The sequence shown here is derived from an EMBL/GenBank/DDBJ whole genome shotgun (WGS) entry which is preliminary data.</text>
</comment>
<dbReference type="AlphaFoldDB" id="A0A4C1WN17"/>
<keyword evidence="2" id="KW-1185">Reference proteome</keyword>
<dbReference type="EMBL" id="BGZK01000608">
    <property type="protein sequence ID" value="GBP52671.1"/>
    <property type="molecule type" value="Genomic_DNA"/>
</dbReference>
<proteinExistence type="predicted"/>
<protein>
    <submittedName>
        <fullName evidence="1">Uncharacterized protein</fullName>
    </submittedName>
</protein>
<name>A0A4C1WN17_EUMVA</name>
<evidence type="ECO:0000313" key="2">
    <source>
        <dbReference type="Proteomes" id="UP000299102"/>
    </source>
</evidence>
<reference evidence="1 2" key="1">
    <citation type="journal article" date="2019" name="Commun. Biol.">
        <title>The bagworm genome reveals a unique fibroin gene that provides high tensile strength.</title>
        <authorList>
            <person name="Kono N."/>
            <person name="Nakamura H."/>
            <person name="Ohtoshi R."/>
            <person name="Tomita M."/>
            <person name="Numata K."/>
            <person name="Arakawa K."/>
        </authorList>
    </citation>
    <scope>NUCLEOTIDE SEQUENCE [LARGE SCALE GENOMIC DNA]</scope>
</reference>